<reference evidence="2" key="1">
    <citation type="journal article" date="2014" name="Nat. Genet.">
        <title>The genome of the stress-tolerant wild tomato species Solanum pennellii.</title>
        <authorList>
            <person name="Bolger A."/>
            <person name="Scossa F."/>
            <person name="Bolger M.E."/>
            <person name="Lanz C."/>
            <person name="Maumus F."/>
            <person name="Tohge T."/>
            <person name="Quesneville H."/>
            <person name="Alseekh S."/>
            <person name="Sorensen I."/>
            <person name="Lichtenstein G."/>
            <person name="Fich E.A."/>
            <person name="Conte M."/>
            <person name="Keller H."/>
            <person name="Schneeberger K."/>
            <person name="Schwacke R."/>
            <person name="Ofner I."/>
            <person name="Vrebalov J."/>
            <person name="Xu Y."/>
            <person name="Osorio S."/>
            <person name="Aflitos S.A."/>
            <person name="Schijlen E."/>
            <person name="Jimenez-Gomez J.M."/>
            <person name="Ryngajllo M."/>
            <person name="Kimura S."/>
            <person name="Kumar R."/>
            <person name="Koenig D."/>
            <person name="Headland L.R."/>
            <person name="Maloof J.N."/>
            <person name="Sinha N."/>
            <person name="van Ham R.C."/>
            <person name="Lankhorst R.K."/>
            <person name="Mao L."/>
            <person name="Vogel A."/>
            <person name="Arsova B."/>
            <person name="Panstruga R."/>
            <person name="Fei Z."/>
            <person name="Rose J.K."/>
            <person name="Zamir D."/>
            <person name="Carrari F."/>
            <person name="Giovannoni J.J."/>
            <person name="Weigel D."/>
            <person name="Usadel B."/>
            <person name="Fernie A.R."/>
        </authorList>
    </citation>
    <scope>NUCLEOTIDE SEQUENCE [LARGE SCALE GENOMIC DNA]</scope>
    <source>
        <strain evidence="2">cv. LA0716</strain>
    </source>
</reference>
<sequence>MEMWPESTNPTVAPPEIKSMSGRPGKLRKKEAGENEKSGKLPRIGLSMTCSNCNVRGHNKRGCPQRVESLERKKPSNTDKGNDKISGLGRPKLKQTEGEHSTKSSRGKPRVAPSASLAPAKRSRGRPSAAAPSASLGPAKRSRGRPSAAPNASAEPSASAAPTKGARGRSPATPSAPNASATPAKSARGRPPTTPSIPPTCPSPDNSNKEEEGVGETQPHTKGKHSLEWPGMSSCKIFSTGSTKVTKSADVTGDIGYKPVLHPS</sequence>
<proteinExistence type="predicted"/>
<keyword evidence="2" id="KW-1185">Reference proteome</keyword>
<dbReference type="SUPFAM" id="SSF57756">
    <property type="entry name" value="Retrovirus zinc finger-like domains"/>
    <property type="match status" value="1"/>
</dbReference>
<dbReference type="GeneID" id="107027536"/>
<evidence type="ECO:0000256" key="1">
    <source>
        <dbReference type="SAM" id="MobiDB-lite"/>
    </source>
</evidence>
<accession>A0ABM1VH51</accession>
<feature type="compositionally biased region" description="Polar residues" evidence="1">
    <location>
        <begin position="236"/>
        <end position="246"/>
    </location>
</feature>
<feature type="compositionally biased region" description="Low complexity" evidence="1">
    <location>
        <begin position="170"/>
        <end position="186"/>
    </location>
</feature>
<dbReference type="InterPro" id="IPR017956">
    <property type="entry name" value="AT_hook_DNA-bd_motif"/>
</dbReference>
<feature type="compositionally biased region" description="Basic and acidic residues" evidence="1">
    <location>
        <begin position="68"/>
        <end position="83"/>
    </location>
</feature>
<evidence type="ECO:0000313" key="3">
    <source>
        <dbReference type="RefSeq" id="XP_027775069.1"/>
    </source>
</evidence>
<feature type="compositionally biased region" description="Low complexity" evidence="1">
    <location>
        <begin position="146"/>
        <end position="162"/>
    </location>
</feature>
<feature type="compositionally biased region" description="Low complexity" evidence="1">
    <location>
        <begin position="126"/>
        <end position="139"/>
    </location>
</feature>
<protein>
    <submittedName>
        <fullName evidence="3">LOW QUALITY PROTEIN: synapsin-1-like</fullName>
    </submittedName>
</protein>
<feature type="compositionally biased region" description="Pro residues" evidence="1">
    <location>
        <begin position="192"/>
        <end position="202"/>
    </location>
</feature>
<evidence type="ECO:0000313" key="2">
    <source>
        <dbReference type="Proteomes" id="UP000694930"/>
    </source>
</evidence>
<name>A0ABM1VH51_SOLPN</name>
<reference evidence="3" key="2">
    <citation type="submission" date="2025-08" db="UniProtKB">
        <authorList>
            <consortium name="RefSeq"/>
        </authorList>
    </citation>
    <scope>IDENTIFICATION</scope>
</reference>
<dbReference type="Proteomes" id="UP000694930">
    <property type="component" value="Chromosome 8"/>
</dbReference>
<organism evidence="2 3">
    <name type="scientific">Solanum pennellii</name>
    <name type="common">Tomato</name>
    <name type="synonym">Lycopersicon pennellii</name>
    <dbReference type="NCBI Taxonomy" id="28526"/>
    <lineage>
        <taxon>Eukaryota</taxon>
        <taxon>Viridiplantae</taxon>
        <taxon>Streptophyta</taxon>
        <taxon>Embryophyta</taxon>
        <taxon>Tracheophyta</taxon>
        <taxon>Spermatophyta</taxon>
        <taxon>Magnoliopsida</taxon>
        <taxon>eudicotyledons</taxon>
        <taxon>Gunneridae</taxon>
        <taxon>Pentapetalae</taxon>
        <taxon>asterids</taxon>
        <taxon>lamiids</taxon>
        <taxon>Solanales</taxon>
        <taxon>Solanaceae</taxon>
        <taxon>Solanoideae</taxon>
        <taxon>Solaneae</taxon>
        <taxon>Solanum</taxon>
        <taxon>Solanum subgen. Lycopersicon</taxon>
    </lineage>
</organism>
<dbReference type="PRINTS" id="PR00929">
    <property type="entry name" value="ATHOOK"/>
</dbReference>
<feature type="compositionally biased region" description="Basic and acidic residues" evidence="1">
    <location>
        <begin position="30"/>
        <end position="39"/>
    </location>
</feature>
<feature type="compositionally biased region" description="Polar residues" evidence="1">
    <location>
        <begin position="1"/>
        <end position="11"/>
    </location>
</feature>
<feature type="region of interest" description="Disordered" evidence="1">
    <location>
        <begin position="1"/>
        <end position="264"/>
    </location>
</feature>
<gene>
    <name evidence="3" type="primary">LOC107027536</name>
</gene>
<dbReference type="InterPro" id="IPR036875">
    <property type="entry name" value="Znf_CCHC_sf"/>
</dbReference>
<dbReference type="RefSeq" id="XP_027775069.1">
    <property type="nucleotide sequence ID" value="XM_027919268.1"/>
</dbReference>